<evidence type="ECO:0000256" key="2">
    <source>
        <dbReference type="SAM" id="SignalP"/>
    </source>
</evidence>
<comment type="caution">
    <text evidence="3">The sequence shown here is derived from an EMBL/GenBank/DDBJ whole genome shotgun (WGS) entry which is preliminary data.</text>
</comment>
<sequence length="491" mass="53706">MRSQITAFLLYLLVLQKPAPINSFVAPPLPPPIIPSASAATAAATSSTRQQTRHPSLHQCQYKVAFRKKHRTILQMGKGDGKKKRKKKSATAATSQSAAEAPQQQPLRVSNNINIPVKRQIKWAKLNQAYIKSSQTSFRAAKKTRTAFRKRLDDEEQTQIMQDRRKRNSEVDWDVILQHGNGTSAGALMLVDGYNVIYQWSRLKKQMVNGNTQRARELLVRDLEELHCIKGWRIECVFDGFGRKVGGALSDTDSVDEQSKKKVAVSDRQVSRKDTGRGVRIVYSGVGASADSYIESRCLDAKAITGGKLSISGGSLIVVSNDAMIRMVATGAGALCMSSDRLVNELKAVKKVTEYRVEVAMAIANGGYVRPEGMRKNGISTPMMQGARGTGSKKVGITEQGGRQVVNTYRGGQFIIEDKRKRKKEKKKTLSSSSAGSNDAAADDGGQGNSDGSSGSEVRRKATMDDLKQGTQTLPSWAVVPKDATKFTDRK</sequence>
<feature type="compositionally biased region" description="Low complexity" evidence="1">
    <location>
        <begin position="431"/>
        <end position="456"/>
    </location>
</feature>
<feature type="compositionally biased region" description="Low complexity" evidence="1">
    <location>
        <begin position="90"/>
        <end position="106"/>
    </location>
</feature>
<evidence type="ECO:0000256" key="1">
    <source>
        <dbReference type="SAM" id="MobiDB-lite"/>
    </source>
</evidence>
<evidence type="ECO:0000313" key="3">
    <source>
        <dbReference type="EMBL" id="KAK1734552.1"/>
    </source>
</evidence>
<dbReference type="EMBL" id="JATAAI010000038">
    <property type="protein sequence ID" value="KAK1734552.1"/>
    <property type="molecule type" value="Genomic_DNA"/>
</dbReference>
<dbReference type="PANTHER" id="PTHR34547">
    <property type="entry name" value="YACP-LIKE NYN DOMAIN PROTEIN"/>
    <property type="match status" value="1"/>
</dbReference>
<dbReference type="AlphaFoldDB" id="A0AAD8XVN4"/>
<dbReference type="PANTHER" id="PTHR34547:SF1">
    <property type="entry name" value="YACP-LIKE NYN DOMAIN PROTEIN"/>
    <property type="match status" value="1"/>
</dbReference>
<feature type="chain" id="PRO_5042178810" evidence="2">
    <location>
        <begin position="24"/>
        <end position="491"/>
    </location>
</feature>
<feature type="signal peptide" evidence="2">
    <location>
        <begin position="1"/>
        <end position="23"/>
    </location>
</feature>
<feature type="compositionally biased region" description="Basic residues" evidence="1">
    <location>
        <begin position="420"/>
        <end position="429"/>
    </location>
</feature>
<feature type="region of interest" description="Disordered" evidence="1">
    <location>
        <begin position="73"/>
        <end position="107"/>
    </location>
</feature>
<dbReference type="Pfam" id="PF05991">
    <property type="entry name" value="NYN_YacP"/>
    <property type="match status" value="2"/>
</dbReference>
<accession>A0AAD8XVN4</accession>
<feature type="region of interest" description="Disordered" evidence="1">
    <location>
        <begin position="382"/>
        <end position="402"/>
    </location>
</feature>
<name>A0AAD8XVN4_9STRA</name>
<reference evidence="3" key="1">
    <citation type="submission" date="2023-06" db="EMBL/GenBank/DDBJ databases">
        <title>Survivors Of The Sea: Transcriptome response of Skeletonema marinoi to long-term dormancy.</title>
        <authorList>
            <person name="Pinder M.I.M."/>
            <person name="Kourtchenko O."/>
            <person name="Robertson E.K."/>
            <person name="Larsson T."/>
            <person name="Maumus F."/>
            <person name="Osuna-Cruz C.M."/>
            <person name="Vancaester E."/>
            <person name="Stenow R."/>
            <person name="Vandepoele K."/>
            <person name="Ploug H."/>
            <person name="Bruchert V."/>
            <person name="Godhe A."/>
            <person name="Topel M."/>
        </authorList>
    </citation>
    <scope>NUCLEOTIDE SEQUENCE</scope>
    <source>
        <strain evidence="3">R05AC</strain>
    </source>
</reference>
<feature type="region of interest" description="Disordered" evidence="1">
    <location>
        <begin position="417"/>
        <end position="491"/>
    </location>
</feature>
<dbReference type="Proteomes" id="UP001224775">
    <property type="component" value="Unassembled WGS sequence"/>
</dbReference>
<proteinExistence type="predicted"/>
<keyword evidence="2" id="KW-0732">Signal</keyword>
<gene>
    <name evidence="3" type="ORF">QTG54_014800</name>
</gene>
<feature type="compositionally biased region" description="Basic and acidic residues" evidence="1">
    <location>
        <begin position="457"/>
        <end position="468"/>
    </location>
</feature>
<keyword evidence="4" id="KW-1185">Reference proteome</keyword>
<organism evidence="3 4">
    <name type="scientific">Skeletonema marinoi</name>
    <dbReference type="NCBI Taxonomy" id="267567"/>
    <lineage>
        <taxon>Eukaryota</taxon>
        <taxon>Sar</taxon>
        <taxon>Stramenopiles</taxon>
        <taxon>Ochrophyta</taxon>
        <taxon>Bacillariophyta</taxon>
        <taxon>Coscinodiscophyceae</taxon>
        <taxon>Thalassiosirophycidae</taxon>
        <taxon>Thalassiosirales</taxon>
        <taxon>Skeletonemataceae</taxon>
        <taxon>Skeletonema</taxon>
        <taxon>Skeletonema marinoi-dohrnii complex</taxon>
    </lineage>
</organism>
<evidence type="ECO:0000313" key="4">
    <source>
        <dbReference type="Proteomes" id="UP001224775"/>
    </source>
</evidence>
<dbReference type="InterPro" id="IPR010298">
    <property type="entry name" value="YacP-like"/>
</dbReference>
<protein>
    <submittedName>
        <fullName evidence="3">PIN domain-containing protein</fullName>
    </submittedName>
</protein>